<evidence type="ECO:0000256" key="9">
    <source>
        <dbReference type="SAM" id="Phobius"/>
    </source>
</evidence>
<evidence type="ECO:0000256" key="6">
    <source>
        <dbReference type="ARBA" id="ARBA00022777"/>
    </source>
</evidence>
<keyword evidence="8" id="KW-0902">Two-component regulatory system</keyword>
<dbReference type="GO" id="GO:0000155">
    <property type="term" value="F:phosphorelay sensor kinase activity"/>
    <property type="evidence" value="ECO:0007669"/>
    <property type="project" value="InterPro"/>
</dbReference>
<dbReference type="EC" id="2.7.13.3" evidence="2"/>
<dbReference type="InterPro" id="IPR011712">
    <property type="entry name" value="Sig_transdc_His_kin_sub3_dim/P"/>
</dbReference>
<evidence type="ECO:0000256" key="4">
    <source>
        <dbReference type="ARBA" id="ARBA00022679"/>
    </source>
</evidence>
<feature type="transmembrane region" description="Helical" evidence="9">
    <location>
        <begin position="182"/>
        <end position="201"/>
    </location>
</feature>
<dbReference type="GO" id="GO:0005524">
    <property type="term" value="F:ATP binding"/>
    <property type="evidence" value="ECO:0007669"/>
    <property type="project" value="UniProtKB-KW"/>
</dbReference>
<dbReference type="Pfam" id="PF02518">
    <property type="entry name" value="HATPase_c"/>
    <property type="match status" value="1"/>
</dbReference>
<evidence type="ECO:0000313" key="11">
    <source>
        <dbReference type="EMBL" id="TDD86379.1"/>
    </source>
</evidence>
<keyword evidence="5" id="KW-0547">Nucleotide-binding</keyword>
<dbReference type="Gene3D" id="1.20.5.1930">
    <property type="match status" value="1"/>
</dbReference>
<evidence type="ECO:0000256" key="8">
    <source>
        <dbReference type="ARBA" id="ARBA00023012"/>
    </source>
</evidence>
<dbReference type="EMBL" id="SMKU01000081">
    <property type="protein sequence ID" value="TDD86379.1"/>
    <property type="molecule type" value="Genomic_DNA"/>
</dbReference>
<dbReference type="AlphaFoldDB" id="A0A4R5BKZ0"/>
<gene>
    <name evidence="11" type="ORF">E1298_17525</name>
</gene>
<keyword evidence="7" id="KW-0067">ATP-binding</keyword>
<dbReference type="PANTHER" id="PTHR24421">
    <property type="entry name" value="NITRATE/NITRITE SENSOR PROTEIN NARX-RELATED"/>
    <property type="match status" value="1"/>
</dbReference>
<feature type="transmembrane region" description="Helical" evidence="9">
    <location>
        <begin position="111"/>
        <end position="127"/>
    </location>
</feature>
<dbReference type="CDD" id="cd16917">
    <property type="entry name" value="HATPase_UhpB-NarQ-NarX-like"/>
    <property type="match status" value="1"/>
</dbReference>
<organism evidence="11 12">
    <name type="scientific">Actinomadura rubrisoli</name>
    <dbReference type="NCBI Taxonomy" id="2530368"/>
    <lineage>
        <taxon>Bacteria</taxon>
        <taxon>Bacillati</taxon>
        <taxon>Actinomycetota</taxon>
        <taxon>Actinomycetes</taxon>
        <taxon>Streptosporangiales</taxon>
        <taxon>Thermomonosporaceae</taxon>
        <taxon>Actinomadura</taxon>
    </lineage>
</organism>
<dbReference type="PROSITE" id="PS50109">
    <property type="entry name" value="HIS_KIN"/>
    <property type="match status" value="1"/>
</dbReference>
<keyword evidence="6 11" id="KW-0418">Kinase</keyword>
<keyword evidence="9" id="KW-0812">Transmembrane</keyword>
<dbReference type="Proteomes" id="UP000294513">
    <property type="component" value="Unassembled WGS sequence"/>
</dbReference>
<dbReference type="SMART" id="SM00387">
    <property type="entry name" value="HATPase_c"/>
    <property type="match status" value="1"/>
</dbReference>
<sequence length="427" mass="44820">MTVCDIDGVSRAALVWRPSAAPPRLSRWAWTADAVLAVLLAAATVTGTLDGPDGAEPALPTVSGVPSAPPPLPEPSKLTVPLDLGGAELACYLLLAVMSALPLLVRRRYPLAALAAVVAAALAYHLGPALDPMFTFVSCVVAAYSAVMYSPYRLPAAAGAAAAALLLVADHETRVPELQSDLMVLLALIPIGLAANAIHTWKQRVRELEASARLAVERERSRIAQELHDVVTHNVSVMVVQAGAARLMLREAPDKAETALLAVESGGRAAMTELRHVMDLLTMDGDAADLAPRPTLDQAGELVDRVRSAGVSVELSVTGTPVPLPEGVDLTAYRVVQESLTNAVKHAEGAEVKVLIEHHPRTLRLEVTDTGGTVAPASHRGSGRGLIGLRERVVLFGGTLETGRRPSGGYRVRATLPLEDAKRGAVA</sequence>
<dbReference type="InterPro" id="IPR005467">
    <property type="entry name" value="His_kinase_dom"/>
</dbReference>
<evidence type="ECO:0000259" key="10">
    <source>
        <dbReference type="PROSITE" id="PS50109"/>
    </source>
</evidence>
<keyword evidence="9" id="KW-0472">Membrane</keyword>
<accession>A0A4R5BKZ0</accession>
<dbReference type="InterPro" id="IPR003594">
    <property type="entry name" value="HATPase_dom"/>
</dbReference>
<evidence type="ECO:0000313" key="12">
    <source>
        <dbReference type="Proteomes" id="UP000294513"/>
    </source>
</evidence>
<evidence type="ECO:0000256" key="1">
    <source>
        <dbReference type="ARBA" id="ARBA00000085"/>
    </source>
</evidence>
<feature type="domain" description="Histidine kinase" evidence="10">
    <location>
        <begin position="334"/>
        <end position="420"/>
    </location>
</feature>
<evidence type="ECO:0000256" key="3">
    <source>
        <dbReference type="ARBA" id="ARBA00022553"/>
    </source>
</evidence>
<dbReference type="SUPFAM" id="SSF55874">
    <property type="entry name" value="ATPase domain of HSP90 chaperone/DNA topoisomerase II/histidine kinase"/>
    <property type="match status" value="1"/>
</dbReference>
<proteinExistence type="predicted"/>
<keyword evidence="3" id="KW-0597">Phosphoprotein</keyword>
<evidence type="ECO:0000256" key="5">
    <source>
        <dbReference type="ARBA" id="ARBA00022741"/>
    </source>
</evidence>
<evidence type="ECO:0000256" key="2">
    <source>
        <dbReference type="ARBA" id="ARBA00012438"/>
    </source>
</evidence>
<evidence type="ECO:0000256" key="7">
    <source>
        <dbReference type="ARBA" id="ARBA00022840"/>
    </source>
</evidence>
<feature type="transmembrane region" description="Helical" evidence="9">
    <location>
        <begin position="154"/>
        <end position="170"/>
    </location>
</feature>
<dbReference type="OrthoDB" id="227596at2"/>
<dbReference type="InterPro" id="IPR036890">
    <property type="entry name" value="HATPase_C_sf"/>
</dbReference>
<dbReference type="GO" id="GO:0046983">
    <property type="term" value="F:protein dimerization activity"/>
    <property type="evidence" value="ECO:0007669"/>
    <property type="project" value="InterPro"/>
</dbReference>
<comment type="caution">
    <text evidence="11">The sequence shown here is derived from an EMBL/GenBank/DDBJ whole genome shotgun (WGS) entry which is preliminary data.</text>
</comment>
<name>A0A4R5BKZ0_9ACTN</name>
<keyword evidence="12" id="KW-1185">Reference proteome</keyword>
<keyword evidence="4" id="KW-0808">Transferase</keyword>
<protein>
    <recommendedName>
        <fullName evidence="2">histidine kinase</fullName>
        <ecNumber evidence="2">2.7.13.3</ecNumber>
    </recommendedName>
</protein>
<dbReference type="Pfam" id="PF07730">
    <property type="entry name" value="HisKA_3"/>
    <property type="match status" value="1"/>
</dbReference>
<feature type="transmembrane region" description="Helical" evidence="9">
    <location>
        <begin position="84"/>
        <end position="104"/>
    </location>
</feature>
<dbReference type="PANTHER" id="PTHR24421:SF10">
    <property type="entry name" value="NITRATE_NITRITE SENSOR PROTEIN NARQ"/>
    <property type="match status" value="1"/>
</dbReference>
<reference evidence="11 12" key="1">
    <citation type="submission" date="2019-03" db="EMBL/GenBank/DDBJ databases">
        <title>Draft genome sequences of novel Actinobacteria.</title>
        <authorList>
            <person name="Sahin N."/>
            <person name="Ay H."/>
            <person name="Saygin H."/>
        </authorList>
    </citation>
    <scope>NUCLEOTIDE SEQUENCE [LARGE SCALE GENOMIC DNA]</scope>
    <source>
        <strain evidence="11 12">H3C3</strain>
    </source>
</reference>
<dbReference type="GO" id="GO:0016020">
    <property type="term" value="C:membrane"/>
    <property type="evidence" value="ECO:0007669"/>
    <property type="project" value="InterPro"/>
</dbReference>
<keyword evidence="9" id="KW-1133">Transmembrane helix</keyword>
<dbReference type="InterPro" id="IPR050482">
    <property type="entry name" value="Sensor_HK_TwoCompSys"/>
</dbReference>
<comment type="catalytic activity">
    <reaction evidence="1">
        <text>ATP + protein L-histidine = ADP + protein N-phospho-L-histidine.</text>
        <dbReference type="EC" id="2.7.13.3"/>
    </reaction>
</comment>
<dbReference type="Gene3D" id="3.30.565.10">
    <property type="entry name" value="Histidine kinase-like ATPase, C-terminal domain"/>
    <property type="match status" value="1"/>
</dbReference>